<dbReference type="Gene3D" id="3.30.565.10">
    <property type="entry name" value="Histidine kinase-like ATPase, C-terminal domain"/>
    <property type="match status" value="1"/>
</dbReference>
<comment type="catalytic activity">
    <reaction evidence="1">
        <text>ATP + protein L-histidine = ADP + protein N-phospho-L-histidine.</text>
        <dbReference type="EC" id="2.7.13.3"/>
    </reaction>
</comment>
<evidence type="ECO:0000256" key="10">
    <source>
        <dbReference type="ARBA" id="ARBA00022840"/>
    </source>
</evidence>
<feature type="transmembrane region" description="Helical" evidence="14">
    <location>
        <begin position="167"/>
        <end position="187"/>
    </location>
</feature>
<evidence type="ECO:0000256" key="6">
    <source>
        <dbReference type="ARBA" id="ARBA00022679"/>
    </source>
</evidence>
<dbReference type="PROSITE" id="PS50885">
    <property type="entry name" value="HAMP"/>
    <property type="match status" value="1"/>
</dbReference>
<keyword evidence="13 14" id="KW-0472">Membrane</keyword>
<evidence type="ECO:0000313" key="18">
    <source>
        <dbReference type="Proteomes" id="UP000678228"/>
    </source>
</evidence>
<evidence type="ECO:0000256" key="11">
    <source>
        <dbReference type="ARBA" id="ARBA00022989"/>
    </source>
</evidence>
<evidence type="ECO:0000256" key="4">
    <source>
        <dbReference type="ARBA" id="ARBA00022475"/>
    </source>
</evidence>
<accession>A0A941ATG3</accession>
<dbReference type="InterPro" id="IPR003594">
    <property type="entry name" value="HATPase_dom"/>
</dbReference>
<keyword evidence="18" id="KW-1185">Reference proteome</keyword>
<proteinExistence type="predicted"/>
<dbReference type="Proteomes" id="UP000678228">
    <property type="component" value="Unassembled WGS sequence"/>
</dbReference>
<keyword evidence="12" id="KW-0902">Two-component regulatory system</keyword>
<keyword evidence="6" id="KW-0808">Transferase</keyword>
<dbReference type="PANTHER" id="PTHR45528:SF1">
    <property type="entry name" value="SENSOR HISTIDINE KINASE CPXA"/>
    <property type="match status" value="1"/>
</dbReference>
<dbReference type="InterPro" id="IPR004358">
    <property type="entry name" value="Sig_transdc_His_kin-like_C"/>
</dbReference>
<dbReference type="InterPro" id="IPR005467">
    <property type="entry name" value="His_kinase_dom"/>
</dbReference>
<dbReference type="GO" id="GO:0000155">
    <property type="term" value="F:phosphorelay sensor kinase activity"/>
    <property type="evidence" value="ECO:0007669"/>
    <property type="project" value="InterPro"/>
</dbReference>
<dbReference type="Gene3D" id="6.10.340.10">
    <property type="match status" value="1"/>
</dbReference>
<dbReference type="InterPro" id="IPR003660">
    <property type="entry name" value="HAMP_dom"/>
</dbReference>
<evidence type="ECO:0000256" key="5">
    <source>
        <dbReference type="ARBA" id="ARBA00022553"/>
    </source>
</evidence>
<dbReference type="CDD" id="cd06225">
    <property type="entry name" value="HAMP"/>
    <property type="match status" value="1"/>
</dbReference>
<dbReference type="Pfam" id="PF00512">
    <property type="entry name" value="HisKA"/>
    <property type="match status" value="1"/>
</dbReference>
<evidence type="ECO:0000256" key="3">
    <source>
        <dbReference type="ARBA" id="ARBA00012438"/>
    </source>
</evidence>
<dbReference type="SMART" id="SM00304">
    <property type="entry name" value="HAMP"/>
    <property type="match status" value="1"/>
</dbReference>
<keyword evidence="10" id="KW-0067">ATP-binding</keyword>
<dbReference type="GO" id="GO:0005524">
    <property type="term" value="F:ATP binding"/>
    <property type="evidence" value="ECO:0007669"/>
    <property type="project" value="UniProtKB-KW"/>
</dbReference>
<dbReference type="CDD" id="cd00075">
    <property type="entry name" value="HATPase"/>
    <property type="match status" value="1"/>
</dbReference>
<evidence type="ECO:0000256" key="1">
    <source>
        <dbReference type="ARBA" id="ARBA00000085"/>
    </source>
</evidence>
<evidence type="ECO:0000313" key="17">
    <source>
        <dbReference type="EMBL" id="MBP3951659.1"/>
    </source>
</evidence>
<dbReference type="Pfam" id="PF00672">
    <property type="entry name" value="HAMP"/>
    <property type="match status" value="1"/>
</dbReference>
<feature type="domain" description="Histidine kinase" evidence="15">
    <location>
        <begin position="248"/>
        <end position="461"/>
    </location>
</feature>
<dbReference type="EMBL" id="JAGKSQ010000004">
    <property type="protein sequence ID" value="MBP3951659.1"/>
    <property type="molecule type" value="Genomic_DNA"/>
</dbReference>
<gene>
    <name evidence="17" type="ORF">J7W16_10980</name>
</gene>
<evidence type="ECO:0000256" key="14">
    <source>
        <dbReference type="SAM" id="Phobius"/>
    </source>
</evidence>
<dbReference type="SMART" id="SM00387">
    <property type="entry name" value="HATPase_c"/>
    <property type="match status" value="1"/>
</dbReference>
<evidence type="ECO:0000256" key="9">
    <source>
        <dbReference type="ARBA" id="ARBA00022777"/>
    </source>
</evidence>
<reference evidence="17" key="1">
    <citation type="submission" date="2021-03" db="EMBL/GenBank/DDBJ databases">
        <title>Bacillus suaedae sp. nov., isolated from Suaeda aralocaspica.</title>
        <authorList>
            <person name="Lei R.F.R."/>
        </authorList>
    </citation>
    <scope>NUCLEOTIDE SEQUENCE</scope>
    <source>
        <strain evidence="17">YZJH907-2</strain>
    </source>
</reference>
<dbReference type="GO" id="GO:0005886">
    <property type="term" value="C:plasma membrane"/>
    <property type="evidence" value="ECO:0007669"/>
    <property type="project" value="UniProtKB-SubCell"/>
</dbReference>
<dbReference type="InterPro" id="IPR050398">
    <property type="entry name" value="HssS/ArlS-like"/>
</dbReference>
<dbReference type="RefSeq" id="WP_210597357.1">
    <property type="nucleotide sequence ID" value="NZ_JAGKSQ010000004.1"/>
</dbReference>
<feature type="transmembrane region" description="Helical" evidence="14">
    <location>
        <begin position="12"/>
        <end position="33"/>
    </location>
</feature>
<name>A0A941ATG3_9BACI</name>
<dbReference type="CDD" id="cd00082">
    <property type="entry name" value="HisKA"/>
    <property type="match status" value="1"/>
</dbReference>
<evidence type="ECO:0000256" key="12">
    <source>
        <dbReference type="ARBA" id="ARBA00023012"/>
    </source>
</evidence>
<dbReference type="PROSITE" id="PS50109">
    <property type="entry name" value="HIS_KIN"/>
    <property type="match status" value="1"/>
</dbReference>
<evidence type="ECO:0000256" key="7">
    <source>
        <dbReference type="ARBA" id="ARBA00022692"/>
    </source>
</evidence>
<dbReference type="Gene3D" id="1.10.287.130">
    <property type="match status" value="1"/>
</dbReference>
<dbReference type="SMART" id="SM00388">
    <property type="entry name" value="HisKA"/>
    <property type="match status" value="1"/>
</dbReference>
<dbReference type="InterPro" id="IPR036097">
    <property type="entry name" value="HisK_dim/P_sf"/>
</dbReference>
<keyword evidence="7 14" id="KW-0812">Transmembrane</keyword>
<dbReference type="InterPro" id="IPR036890">
    <property type="entry name" value="HATPase_C_sf"/>
</dbReference>
<organism evidence="17 18">
    <name type="scientific">Halalkalibacter suaedae</name>
    <dbReference type="NCBI Taxonomy" id="2822140"/>
    <lineage>
        <taxon>Bacteria</taxon>
        <taxon>Bacillati</taxon>
        <taxon>Bacillota</taxon>
        <taxon>Bacilli</taxon>
        <taxon>Bacillales</taxon>
        <taxon>Bacillaceae</taxon>
        <taxon>Halalkalibacter</taxon>
    </lineage>
</organism>
<keyword evidence="11 14" id="KW-1133">Transmembrane helix</keyword>
<keyword evidence="8" id="KW-0547">Nucleotide-binding</keyword>
<dbReference type="PRINTS" id="PR00344">
    <property type="entry name" value="BCTRLSENSOR"/>
</dbReference>
<dbReference type="SUPFAM" id="SSF55874">
    <property type="entry name" value="ATPase domain of HSP90 chaperone/DNA topoisomerase II/histidine kinase"/>
    <property type="match status" value="1"/>
</dbReference>
<dbReference type="PROSITE" id="PS51257">
    <property type="entry name" value="PROKAR_LIPOPROTEIN"/>
    <property type="match status" value="1"/>
</dbReference>
<keyword evidence="5" id="KW-0597">Phosphoprotein</keyword>
<feature type="domain" description="HAMP" evidence="16">
    <location>
        <begin position="188"/>
        <end position="240"/>
    </location>
</feature>
<dbReference type="AlphaFoldDB" id="A0A941ATG3"/>
<comment type="subcellular location">
    <subcellularLocation>
        <location evidence="2">Cell membrane</location>
        <topology evidence="2">Multi-pass membrane protein</topology>
    </subcellularLocation>
</comment>
<dbReference type="Pfam" id="PF02518">
    <property type="entry name" value="HATPase_c"/>
    <property type="match status" value="1"/>
</dbReference>
<dbReference type="EC" id="2.7.13.3" evidence="3"/>
<sequence length="461" mass="52172">MKNWSIKKKVWLALTAMIVTIIIGACFLILFLYNELYVEKQKELLVMEGKQIGDYFDTYGPNEAFVERLRWTEQNKAINVLYSDDPMQLGSGVPFGPYSQGNVITFQERQQLLDGKTVVMIRPHPHFEQDILGVAIPLFQNGNLAGSVLLSMPLADVYEPFTEVRTIIIVTLILIIILIAFIGNQVINHIVRPLYEMKVTSKLMADGDFTRRINVNRADELGQLANSFNVLSTSLEKVDENRREFLANVSHELRTPLSYMKGYAEAIEEGMIDQKRGIEIIQTESDRLERLVNDLLDLAQLEGDSYPLRLEPVAFAQLVNDVIQSLQVIAVKKNIKLQCNLNEESIVYGDSDRLEQVIRNLLDNAIRHTPEMKDIWITLMSNNGRSELVIADEGEGIPEEELLAVKERFYRVNKARTRHNGGTGLGLSIVSEIIKKHDGTFELQSEIGQGTKAIITLNELA</sequence>
<dbReference type="SUPFAM" id="SSF158472">
    <property type="entry name" value="HAMP domain-like"/>
    <property type="match status" value="1"/>
</dbReference>
<evidence type="ECO:0000259" key="16">
    <source>
        <dbReference type="PROSITE" id="PS50885"/>
    </source>
</evidence>
<evidence type="ECO:0000256" key="8">
    <source>
        <dbReference type="ARBA" id="ARBA00022741"/>
    </source>
</evidence>
<dbReference type="FunFam" id="1.10.287.130:FF:000001">
    <property type="entry name" value="Two-component sensor histidine kinase"/>
    <property type="match status" value="1"/>
</dbReference>
<dbReference type="InterPro" id="IPR003661">
    <property type="entry name" value="HisK_dim/P_dom"/>
</dbReference>
<evidence type="ECO:0000256" key="2">
    <source>
        <dbReference type="ARBA" id="ARBA00004651"/>
    </source>
</evidence>
<keyword evidence="4" id="KW-1003">Cell membrane</keyword>
<protein>
    <recommendedName>
        <fullName evidence="3">histidine kinase</fullName>
        <ecNumber evidence="3">2.7.13.3</ecNumber>
    </recommendedName>
</protein>
<comment type="caution">
    <text evidence="17">The sequence shown here is derived from an EMBL/GenBank/DDBJ whole genome shotgun (WGS) entry which is preliminary data.</text>
</comment>
<dbReference type="SUPFAM" id="SSF47384">
    <property type="entry name" value="Homodimeric domain of signal transducing histidine kinase"/>
    <property type="match status" value="1"/>
</dbReference>
<keyword evidence="9" id="KW-0418">Kinase</keyword>
<evidence type="ECO:0000259" key="15">
    <source>
        <dbReference type="PROSITE" id="PS50109"/>
    </source>
</evidence>
<dbReference type="FunFam" id="3.30.565.10:FF:000006">
    <property type="entry name" value="Sensor histidine kinase WalK"/>
    <property type="match status" value="1"/>
</dbReference>
<dbReference type="PANTHER" id="PTHR45528">
    <property type="entry name" value="SENSOR HISTIDINE KINASE CPXA"/>
    <property type="match status" value="1"/>
</dbReference>
<evidence type="ECO:0000256" key="13">
    <source>
        <dbReference type="ARBA" id="ARBA00023136"/>
    </source>
</evidence>